<dbReference type="EMBL" id="VIEB01000605">
    <property type="protein sequence ID" value="TQD85263.1"/>
    <property type="molecule type" value="Genomic_DNA"/>
</dbReference>
<keyword evidence="1" id="KW-0472">Membrane</keyword>
<keyword evidence="1" id="KW-1133">Transmembrane helix</keyword>
<name>A0A540LFL2_MALBA</name>
<sequence>MTLLLVGCSFPLASFVLGFTLLALLLTGCFFPQASSDVWLPPVWCWAVFGDLFWGSVQLVFRCVHGTFVSVGW</sequence>
<dbReference type="Proteomes" id="UP000315295">
    <property type="component" value="Unassembled WGS sequence"/>
</dbReference>
<proteinExistence type="predicted"/>
<comment type="caution">
    <text evidence="2">The sequence shown here is derived from an EMBL/GenBank/DDBJ whole genome shotgun (WGS) entry which is preliminary data.</text>
</comment>
<reference evidence="2 3" key="1">
    <citation type="journal article" date="2019" name="G3 (Bethesda)">
        <title>Sequencing of a Wild Apple (Malus baccata) Genome Unravels the Differences Between Cultivated and Wild Apple Species Regarding Disease Resistance and Cold Tolerance.</title>
        <authorList>
            <person name="Chen X."/>
        </authorList>
    </citation>
    <scope>NUCLEOTIDE SEQUENCE [LARGE SCALE GENOMIC DNA]</scope>
    <source>
        <strain evidence="3">cv. Shandingzi</strain>
        <tissue evidence="2">Leaves</tissue>
    </source>
</reference>
<feature type="transmembrane region" description="Helical" evidence="1">
    <location>
        <begin position="12"/>
        <end position="31"/>
    </location>
</feature>
<accession>A0A540LFL2</accession>
<keyword evidence="3" id="KW-1185">Reference proteome</keyword>
<feature type="transmembrane region" description="Helical" evidence="1">
    <location>
        <begin position="43"/>
        <end position="61"/>
    </location>
</feature>
<protein>
    <submittedName>
        <fullName evidence="2">Uncharacterized protein</fullName>
    </submittedName>
</protein>
<gene>
    <name evidence="2" type="ORF">C1H46_029182</name>
</gene>
<evidence type="ECO:0000313" key="2">
    <source>
        <dbReference type="EMBL" id="TQD85263.1"/>
    </source>
</evidence>
<organism evidence="2 3">
    <name type="scientific">Malus baccata</name>
    <name type="common">Siberian crab apple</name>
    <name type="synonym">Pyrus baccata</name>
    <dbReference type="NCBI Taxonomy" id="106549"/>
    <lineage>
        <taxon>Eukaryota</taxon>
        <taxon>Viridiplantae</taxon>
        <taxon>Streptophyta</taxon>
        <taxon>Embryophyta</taxon>
        <taxon>Tracheophyta</taxon>
        <taxon>Spermatophyta</taxon>
        <taxon>Magnoliopsida</taxon>
        <taxon>eudicotyledons</taxon>
        <taxon>Gunneridae</taxon>
        <taxon>Pentapetalae</taxon>
        <taxon>rosids</taxon>
        <taxon>fabids</taxon>
        <taxon>Rosales</taxon>
        <taxon>Rosaceae</taxon>
        <taxon>Amygdaloideae</taxon>
        <taxon>Maleae</taxon>
        <taxon>Malus</taxon>
    </lineage>
</organism>
<evidence type="ECO:0000256" key="1">
    <source>
        <dbReference type="SAM" id="Phobius"/>
    </source>
</evidence>
<evidence type="ECO:0000313" key="3">
    <source>
        <dbReference type="Proteomes" id="UP000315295"/>
    </source>
</evidence>
<keyword evidence="1" id="KW-0812">Transmembrane</keyword>
<dbReference type="AlphaFoldDB" id="A0A540LFL2"/>